<protein>
    <recommendedName>
        <fullName evidence="5">S-methyl-5'-thioadenosine phosphorylase</fullName>
        <ecNumber evidence="5">2.4.2.28</ecNumber>
    </recommendedName>
    <alternativeName>
        <fullName evidence="5">5'-methylthioadenosine phosphorylase</fullName>
        <shortName evidence="5">MTA phosphorylase</shortName>
        <shortName evidence="5">MTAP</shortName>
    </alternativeName>
</protein>
<feature type="binding site" evidence="5">
    <location>
        <begin position="52"/>
        <end position="53"/>
    </location>
    <ligand>
        <name>phosphate</name>
        <dbReference type="ChEBI" id="CHEBI:43474"/>
    </ligand>
</feature>
<reference evidence="7" key="2">
    <citation type="submission" date="2021-05" db="EMBL/GenBank/DDBJ databases">
        <title>Protein family content uncovers lineage relationships and bacterial pathway maintenance mechanisms in DPANN archaea.</title>
        <authorList>
            <person name="Castelle C.J."/>
            <person name="Meheust R."/>
            <person name="Jaffe A.L."/>
            <person name="Seitz K."/>
            <person name="Gong X."/>
            <person name="Baker B.J."/>
            <person name="Banfield J.F."/>
        </authorList>
    </citation>
    <scope>NUCLEOTIDE SEQUENCE</scope>
    <source>
        <strain evidence="7">RIFCSPLOWO2_01_FULL_AR10_48_17</strain>
    </source>
</reference>
<dbReference type="HAMAP" id="MF_01963">
    <property type="entry name" value="MTAP"/>
    <property type="match status" value="1"/>
</dbReference>
<dbReference type="PROSITE" id="PS01240">
    <property type="entry name" value="PNP_MTAP_2"/>
    <property type="match status" value="1"/>
</dbReference>
<comment type="subunit">
    <text evidence="4 5">Homohexamer. Dimer of a homotrimer.</text>
</comment>
<feature type="site" description="Important for substrate specificity" evidence="5">
    <location>
        <position position="220"/>
    </location>
</feature>
<feature type="binding site" evidence="5">
    <location>
        <begin position="207"/>
        <end position="209"/>
    </location>
    <ligand>
        <name>substrate</name>
    </ligand>
</feature>
<dbReference type="GO" id="GO:0019509">
    <property type="term" value="P:L-methionine salvage from methylthioadenosine"/>
    <property type="evidence" value="ECO:0007669"/>
    <property type="project" value="UniProtKB-UniRule"/>
</dbReference>
<keyword evidence="2 5" id="KW-0808">Transferase</keyword>
<dbReference type="NCBIfam" id="TIGR01694">
    <property type="entry name" value="MTAP"/>
    <property type="match status" value="1"/>
</dbReference>
<dbReference type="InterPro" id="IPR010044">
    <property type="entry name" value="MTAP"/>
</dbReference>
<feature type="binding site" evidence="5">
    <location>
        <position position="183"/>
    </location>
    <ligand>
        <name>substrate</name>
    </ligand>
</feature>
<dbReference type="Gene3D" id="3.40.50.1580">
    <property type="entry name" value="Nucleoside phosphorylase domain"/>
    <property type="match status" value="1"/>
</dbReference>
<evidence type="ECO:0000256" key="4">
    <source>
        <dbReference type="ARBA" id="ARBA00063054"/>
    </source>
</evidence>
<dbReference type="Pfam" id="PF01048">
    <property type="entry name" value="PNP_UDP_1"/>
    <property type="match status" value="1"/>
</dbReference>
<dbReference type="GO" id="GO:0006166">
    <property type="term" value="P:purine ribonucleoside salvage"/>
    <property type="evidence" value="ECO:0007669"/>
    <property type="project" value="UniProtKB-KW"/>
</dbReference>
<dbReference type="GO" id="GO:0005829">
    <property type="term" value="C:cytosol"/>
    <property type="evidence" value="ECO:0007669"/>
    <property type="project" value="TreeGrafter"/>
</dbReference>
<dbReference type="GO" id="GO:0017061">
    <property type="term" value="F:S-methyl-5-thioadenosine phosphorylase activity"/>
    <property type="evidence" value="ECO:0007669"/>
    <property type="project" value="UniProtKB-UniRule"/>
</dbReference>
<dbReference type="CDD" id="cd09010">
    <property type="entry name" value="MTAP_SsMTAPII_like_MTIP"/>
    <property type="match status" value="1"/>
</dbReference>
<evidence type="ECO:0000313" key="7">
    <source>
        <dbReference type="EMBL" id="MBS3061394.1"/>
    </source>
</evidence>
<evidence type="ECO:0000259" key="6">
    <source>
        <dbReference type="Pfam" id="PF01048"/>
    </source>
</evidence>
<dbReference type="InterPro" id="IPR035994">
    <property type="entry name" value="Nucleoside_phosphorylase_sf"/>
</dbReference>
<feature type="binding site" evidence="5">
    <location>
        <position position="10"/>
    </location>
    <ligand>
        <name>phosphate</name>
        <dbReference type="ChEBI" id="CHEBI:43474"/>
    </ligand>
</feature>
<proteinExistence type="inferred from homology"/>
<feature type="binding site" evidence="5">
    <location>
        <position position="184"/>
    </location>
    <ligand>
        <name>phosphate</name>
        <dbReference type="ChEBI" id="CHEBI:43474"/>
    </ligand>
</feature>
<evidence type="ECO:0000313" key="8">
    <source>
        <dbReference type="Proteomes" id="UP000675968"/>
    </source>
</evidence>
<dbReference type="AlphaFoldDB" id="A0A8T4L4G0"/>
<evidence type="ECO:0000256" key="2">
    <source>
        <dbReference type="ARBA" id="ARBA00022679"/>
    </source>
</evidence>
<evidence type="ECO:0000256" key="5">
    <source>
        <dbReference type="HAMAP-Rule" id="MF_01963"/>
    </source>
</evidence>
<evidence type="ECO:0000256" key="3">
    <source>
        <dbReference type="ARBA" id="ARBA00022726"/>
    </source>
</evidence>
<dbReference type="EC" id="2.4.2.28" evidence="5"/>
<dbReference type="InterPro" id="IPR000845">
    <property type="entry name" value="Nucleoside_phosphorylase_d"/>
</dbReference>
<feature type="site" description="Important for substrate specificity" evidence="5">
    <location>
        <position position="165"/>
    </location>
</feature>
<feature type="domain" description="Nucleoside phosphorylase" evidence="6">
    <location>
        <begin position="4"/>
        <end position="242"/>
    </location>
</feature>
<keyword evidence="3 5" id="KW-0660">Purine salvage</keyword>
<dbReference type="PANTHER" id="PTHR42679">
    <property type="entry name" value="S-METHYL-5'-THIOADENOSINE PHOSPHORYLASE"/>
    <property type="match status" value="1"/>
</dbReference>
<dbReference type="Proteomes" id="UP000675968">
    <property type="component" value="Unassembled WGS sequence"/>
</dbReference>
<dbReference type="InterPro" id="IPR018099">
    <property type="entry name" value="Purine_phosphorylase-2_CS"/>
</dbReference>
<evidence type="ECO:0000256" key="1">
    <source>
        <dbReference type="ARBA" id="ARBA00022676"/>
    </source>
</evidence>
<keyword evidence="1 5" id="KW-0328">Glycosyltransferase</keyword>
<dbReference type="FunFam" id="3.40.50.1580:FF:000012">
    <property type="entry name" value="Probable 6-oxopurine nucleoside phosphorylase"/>
    <property type="match status" value="1"/>
</dbReference>
<organism evidence="7 8">
    <name type="scientific">Candidatus Iainarchaeum sp</name>
    <dbReference type="NCBI Taxonomy" id="3101447"/>
    <lineage>
        <taxon>Archaea</taxon>
        <taxon>Candidatus Iainarchaeota</taxon>
        <taxon>Candidatus Iainarchaeia</taxon>
        <taxon>Candidatus Iainarchaeales</taxon>
        <taxon>Candidatus Iainarchaeaceae</taxon>
        <taxon>Candidatus Iainarchaeum</taxon>
    </lineage>
</organism>
<dbReference type="PANTHER" id="PTHR42679:SF2">
    <property type="entry name" value="S-METHYL-5'-THIOADENOSINE PHOSPHORYLASE"/>
    <property type="match status" value="1"/>
</dbReference>
<name>A0A8T4L4G0_9ARCH</name>
<accession>A0A8T4L4G0</accession>
<comment type="function">
    <text evidence="5">Catalyzes the reversible phosphorylation of S-methyl-5'-thioadenosine (MTA) to adenine and 5-methylthioribose-1-phosphate. Involved in the breakdown of MTA, a major by-product of polyamine biosynthesis. Responsible for the first step in the methionine salvage pathway after MTA has been generated from S-adenosylmethionine. Has broad substrate specificity with 6-aminopurine nucleosides as preferred substrates.</text>
</comment>
<feature type="binding site" evidence="5">
    <location>
        <begin position="85"/>
        <end position="86"/>
    </location>
    <ligand>
        <name>phosphate</name>
        <dbReference type="ChEBI" id="CHEBI:43474"/>
    </ligand>
</feature>
<comment type="pathway">
    <text evidence="5">Amino-acid biosynthesis; L-methionine biosynthesis via salvage pathway; S-methyl-5-thio-alpha-D-ribose 1-phosphate from S-methyl-5'-thioadenosine (phosphorylase route): step 1/1.</text>
</comment>
<comment type="catalytic activity">
    <reaction evidence="5">
        <text>S-methyl-5'-thioadenosine + phosphate = 5-(methylsulfanyl)-alpha-D-ribose 1-phosphate + adenine</text>
        <dbReference type="Rhea" id="RHEA:11852"/>
        <dbReference type="ChEBI" id="CHEBI:16708"/>
        <dbReference type="ChEBI" id="CHEBI:17509"/>
        <dbReference type="ChEBI" id="CHEBI:43474"/>
        <dbReference type="ChEBI" id="CHEBI:58533"/>
        <dbReference type="EC" id="2.4.2.28"/>
    </reaction>
</comment>
<reference evidence="7" key="1">
    <citation type="submission" date="2021-03" db="EMBL/GenBank/DDBJ databases">
        <authorList>
            <person name="Jaffe A."/>
        </authorList>
    </citation>
    <scope>NUCLEOTIDE SEQUENCE</scope>
    <source>
        <strain evidence="7">RIFCSPLOWO2_01_FULL_AR10_48_17</strain>
    </source>
</reference>
<comment type="caution">
    <text evidence="7">The sequence shown here is derived from an EMBL/GenBank/DDBJ whole genome shotgun (WGS) entry which is preliminary data.</text>
</comment>
<comment type="similarity">
    <text evidence="5">Belongs to the PNP/MTAP phosphorylase family. MTAP subfamily.</text>
</comment>
<dbReference type="SUPFAM" id="SSF53167">
    <property type="entry name" value="Purine and uridine phosphorylases"/>
    <property type="match status" value="1"/>
</dbReference>
<gene>
    <name evidence="5 7" type="primary">mtnP</name>
    <name evidence="7" type="ORF">J4215_02315</name>
</gene>
<sequence length="261" mass="29260">MKMIGIIGGTGLEDSKILKNTEEKTVSTPWGDPSSPITLGEIAGKKVAILSRHGRKHQFNPTKVNYRANIWALKELGCHRLLASTACGSLQEEMHPGELVIADNFIDWTRHRTVTFFEKDQVAHVPMADPFCPTLRKNLADSAKELNLSFHSKGTIVTIEGPRFSTRAESHLFRSIKADVINMTTVPEVILAREAGMCYATIALVTDYDCWKETEESVDIATVLRVMKQNAENAKMLFIQTISKIEDDRCHCQQFIEKSLL</sequence>
<dbReference type="EMBL" id="JAGVWC010000009">
    <property type="protein sequence ID" value="MBS3061394.1"/>
    <property type="molecule type" value="Genomic_DNA"/>
</dbReference>